<feature type="binding site" evidence="17">
    <location>
        <position position="408"/>
    </location>
    <ligand>
        <name>ATP</name>
        <dbReference type="ChEBI" id="CHEBI:30616"/>
    </ligand>
</feature>
<evidence type="ECO:0000256" key="14">
    <source>
        <dbReference type="ARBA" id="ARBA00034036"/>
    </source>
</evidence>
<dbReference type="PRINTS" id="PR00119">
    <property type="entry name" value="CATATPASE"/>
</dbReference>
<dbReference type="InterPro" id="IPR018303">
    <property type="entry name" value="ATPase_P-typ_P_site"/>
</dbReference>
<evidence type="ECO:0000256" key="6">
    <source>
        <dbReference type="ARBA" id="ARBA00022723"/>
    </source>
</evidence>
<feature type="transmembrane region" description="Helical" evidence="19">
    <location>
        <begin position="67"/>
        <end position="85"/>
    </location>
</feature>
<feature type="binding site" evidence="18">
    <location>
        <position position="408"/>
    </location>
    <ligand>
        <name>Mg(2+)</name>
        <dbReference type="ChEBI" id="CHEBI:18420"/>
    </ligand>
</feature>
<keyword evidence="23" id="KW-1185">Reference proteome</keyword>
<feature type="compositionally biased region" description="Polar residues" evidence="20">
    <location>
        <begin position="1253"/>
        <end position="1275"/>
    </location>
</feature>
<evidence type="ECO:0000256" key="7">
    <source>
        <dbReference type="ARBA" id="ARBA00022741"/>
    </source>
</evidence>
<dbReference type="InterPro" id="IPR023214">
    <property type="entry name" value="HAD_sf"/>
</dbReference>
<dbReference type="PANTHER" id="PTHR24092:SF218">
    <property type="entry name" value="PHOSPHOLIPID-TRANSPORTING ATPASE"/>
    <property type="match status" value="1"/>
</dbReference>
<feature type="binding site" evidence="17">
    <location>
        <position position="836"/>
    </location>
    <ligand>
        <name>ATP</name>
        <dbReference type="ChEBI" id="CHEBI:30616"/>
    </ligand>
</feature>
<dbReference type="GO" id="GO:0016887">
    <property type="term" value="F:ATP hydrolysis activity"/>
    <property type="evidence" value="ECO:0007669"/>
    <property type="project" value="InterPro"/>
</dbReference>
<feature type="transmembrane region" description="Helical" evidence="19">
    <location>
        <begin position="291"/>
        <end position="316"/>
    </location>
</feature>
<dbReference type="GO" id="GO:0045332">
    <property type="term" value="P:phospholipid translocation"/>
    <property type="evidence" value="ECO:0007669"/>
    <property type="project" value="TreeGrafter"/>
</dbReference>
<comment type="catalytic activity">
    <reaction evidence="14 19">
        <text>ATP + H2O + phospholipidSide 1 = ADP + phosphate + phospholipidSide 2.</text>
        <dbReference type="EC" id="7.6.2.1"/>
    </reaction>
</comment>
<name>A0A8B8D290_CRAVI</name>
<feature type="domain" description="P-type ATPase N-terminal" evidence="21">
    <location>
        <begin position="34"/>
        <end position="91"/>
    </location>
</feature>
<feature type="compositionally biased region" description="Basic and acidic residues" evidence="20">
    <location>
        <begin position="539"/>
        <end position="549"/>
    </location>
</feature>
<dbReference type="InterPro" id="IPR006539">
    <property type="entry name" value="P-type_ATPase_IV"/>
</dbReference>
<dbReference type="SUPFAM" id="SSF56784">
    <property type="entry name" value="HAD-like"/>
    <property type="match status" value="1"/>
</dbReference>
<evidence type="ECO:0000256" key="18">
    <source>
        <dbReference type="PIRSR" id="PIRSR606539-3"/>
    </source>
</evidence>
<dbReference type="GO" id="GO:0000287">
    <property type="term" value="F:magnesium ion binding"/>
    <property type="evidence" value="ECO:0007669"/>
    <property type="project" value="UniProtKB-UniRule"/>
</dbReference>
<feature type="transmembrane region" description="Helical" evidence="19">
    <location>
        <begin position="1099"/>
        <end position="1118"/>
    </location>
</feature>
<feature type="binding site" evidence="17">
    <location>
        <position position="756"/>
    </location>
    <ligand>
        <name>ATP</name>
        <dbReference type="ChEBI" id="CHEBI:30616"/>
    </ligand>
</feature>
<dbReference type="CDD" id="cd02073">
    <property type="entry name" value="P-type_ATPase_APLT_Dnf-like"/>
    <property type="match status" value="1"/>
</dbReference>
<sequence>MGNFFNKSNKSGPRFRTVVPNHMVEPDIPVKHKSHPNREFRSNRIKTTKYSLLTFLPKNLFEQFHRFANLYFILVVALNWVPQVQAFGKEIAMIPVIFVLAVTAVKDAFEDFRRYKSDRKINRHTCRRYSSEDKRYVKSEWMEVHAGDFVHLACDEIIPADILLLHSSDPLGICHLETSNLDGETNLKQRQIVHGLKYQGNKFAVQKFKYKVECELPNAEIYKFNGYIKLDSGEKVSLNKDNLLLRGCTIKNTDFVEGIVLYAGHETKAMLNNRSPRYKRSKLERRINRDVIYCVILLLFLCLFCAIASGIWLSNFEDSTVVLFIPFESLEWYNPYFQAFVVFFTYIIIFQTVIPLPLYVSVEIVKLGQVYFINNDIELYYEPMDKRIECRALNITEDLGQIEYIFSDKTGTLTENQMEFKSCTIGGTDYPHTPEYDDDDVSETGSRFSLANISRTSSVMENLKLEPGLEREISRMCLRSLNSVNLDVPDITSPNSQRIQEFFLLMAICNTVVVTQHAHEDLMDDSGSILEGHYKGKNKSQDDLDKLSRTGETPQKKNFPILNLPDTPATRKSALPPLVQREVGTPPTSKRSNGQAGMGNPPPITISSSLDFERYREFGISTPSEGSIAGSSYMSDGSQQSRYEAESPDELALVRAACTYGCRLMKRSVEKVRVWLPGEGEVEFEILEILQFDSTRKRMSVIVRNPNNKELVMFTKGADTAVLGVLHRKFKEDKELHRLVKETEKHILDYAMQGLRTLCMAKRILTRREYEEWKVKYNEASAAMEDREEKILEITCEIEKDLDLLGATGIEDKLQEGVPETIDKLRKAGIKVWVLTGDKQETAIQVAYSSKLIGQKDQLIVINAEDKQCTKDLLEHHIQQIDRDTSGQTQSSPPGNKQEYTLVIDGRTLAFALHEKMEDIFLKLAQKCTSVVCCRSTPIQKGSVVKLVRDKLNKLTLAIGDGANDVSMIHVADIGIGISGQEGMQAVMASDFAISRFMFLQRLLLVHGHWCYCRLARFSSFMFYKSLISVLVMFWYQIYSAYSGSMQFDSLYTMLTHVVFCAFPPLFNGVLDKDLSSETLLKFPHIYKMGIHDTQYTRFSFFFALLDSIYQSVILYWVSHFAYGSESVGIWEFGTTQMVALILIILFTGAIDTYSWIWPQWLTMILSFVFFWLFAIVCHAIWFTFDHPANPYWVMQNTLVKPIHVITVVITTVLSLLPRFVIRIFQRTVFPDDIVKAQLWEKSQHTRRDSSHSIDTQDTGDIISSHQTQPNGQRSSESEIRIRNGGSTQTTTTIT</sequence>
<dbReference type="SUPFAM" id="SSF81665">
    <property type="entry name" value="Calcium ATPase, transmembrane domain M"/>
    <property type="match status" value="1"/>
</dbReference>
<dbReference type="SUPFAM" id="SSF81653">
    <property type="entry name" value="Calcium ATPase, transduction domain A"/>
    <property type="match status" value="1"/>
</dbReference>
<dbReference type="GeneID" id="111123673"/>
<dbReference type="EC" id="7.6.2.1" evidence="19"/>
<evidence type="ECO:0000256" key="8">
    <source>
        <dbReference type="ARBA" id="ARBA00022824"/>
    </source>
</evidence>
<dbReference type="Pfam" id="PF16209">
    <property type="entry name" value="PhoLip_ATPase_N"/>
    <property type="match status" value="1"/>
</dbReference>
<comment type="similarity">
    <text evidence="4 19">Belongs to the cation transport ATPase (P-type) (TC 3.A.3) family. Type IV subfamily.</text>
</comment>
<feature type="domain" description="P-type ATPase C-terminal" evidence="22">
    <location>
        <begin position="987"/>
        <end position="1231"/>
    </location>
</feature>
<feature type="binding site" evidence="17">
    <location>
        <position position="935"/>
    </location>
    <ligand>
        <name>ATP</name>
        <dbReference type="ChEBI" id="CHEBI:30616"/>
    </ligand>
</feature>
<feature type="binding site" evidence="17">
    <location>
        <position position="837"/>
    </location>
    <ligand>
        <name>ATP</name>
        <dbReference type="ChEBI" id="CHEBI:30616"/>
    </ligand>
</feature>
<feature type="compositionally biased region" description="Polar residues" evidence="20">
    <location>
        <begin position="586"/>
        <end position="595"/>
    </location>
</feature>
<feature type="transmembrane region" description="Helical" evidence="19">
    <location>
        <begin position="1022"/>
        <end position="1039"/>
    </location>
</feature>
<dbReference type="FunFam" id="3.40.50.1000:FF:000001">
    <property type="entry name" value="Phospholipid-transporting ATPase IC"/>
    <property type="match status" value="1"/>
</dbReference>
<gene>
    <name evidence="24" type="primary">LOC111123673</name>
</gene>
<feature type="binding site" evidence="18">
    <location>
        <position position="965"/>
    </location>
    <ligand>
        <name>Mg(2+)</name>
        <dbReference type="ChEBI" id="CHEBI:18420"/>
    </ligand>
</feature>
<feature type="transmembrane region" description="Helical" evidence="19">
    <location>
        <begin position="336"/>
        <end position="360"/>
    </location>
</feature>
<dbReference type="InterPro" id="IPR044492">
    <property type="entry name" value="P_typ_ATPase_HD_dom"/>
</dbReference>
<evidence type="ECO:0000256" key="4">
    <source>
        <dbReference type="ARBA" id="ARBA00008109"/>
    </source>
</evidence>
<comment type="catalytic activity">
    <reaction evidence="15">
        <text>a beta-D-glucosyl-(1&lt;-&gt;1')-N-acylsphing-4-enine(out) + ATP + H2O = a beta-D-glucosyl-(1&lt;-&gt;1')-N-acylsphing-4-enine(in) + ADP + phosphate + H(+)</text>
        <dbReference type="Rhea" id="RHEA:66036"/>
        <dbReference type="ChEBI" id="CHEBI:15377"/>
        <dbReference type="ChEBI" id="CHEBI:15378"/>
        <dbReference type="ChEBI" id="CHEBI:22801"/>
        <dbReference type="ChEBI" id="CHEBI:30616"/>
        <dbReference type="ChEBI" id="CHEBI:43474"/>
        <dbReference type="ChEBI" id="CHEBI:456216"/>
    </reaction>
    <physiologicalReaction direction="left-to-right" evidence="15">
        <dbReference type="Rhea" id="RHEA:66037"/>
    </physiologicalReaction>
</comment>
<dbReference type="InterPro" id="IPR023298">
    <property type="entry name" value="ATPase_P-typ_TM_dom_sf"/>
</dbReference>
<accession>A0A8B8D290</accession>
<keyword evidence="6 18" id="KW-0479">Metal-binding</keyword>
<feature type="region of interest" description="Disordered" evidence="20">
    <location>
        <begin position="621"/>
        <end position="645"/>
    </location>
</feature>
<dbReference type="GO" id="GO:0005789">
    <property type="term" value="C:endoplasmic reticulum membrane"/>
    <property type="evidence" value="ECO:0007669"/>
    <property type="project" value="UniProtKB-SubCell"/>
</dbReference>
<feature type="binding site" evidence="18">
    <location>
        <position position="961"/>
    </location>
    <ligand>
        <name>Mg(2+)</name>
        <dbReference type="ChEBI" id="CHEBI:18420"/>
    </ligand>
</feature>
<keyword evidence="7 17" id="KW-0547">Nucleotide-binding</keyword>
<dbReference type="SUPFAM" id="SSF81660">
    <property type="entry name" value="Metal cation-transporting ATPase, ATP-binding domain N"/>
    <property type="match status" value="1"/>
</dbReference>
<dbReference type="InterPro" id="IPR001757">
    <property type="entry name" value="P_typ_ATPase"/>
</dbReference>
<dbReference type="InterPro" id="IPR036412">
    <property type="entry name" value="HAD-like_sf"/>
</dbReference>
<feature type="binding site" evidence="18">
    <location>
        <position position="410"/>
    </location>
    <ligand>
        <name>Mg(2+)</name>
        <dbReference type="ChEBI" id="CHEBI:18420"/>
    </ligand>
</feature>
<dbReference type="SFLD" id="SFLDF00027">
    <property type="entry name" value="p-type_atpase"/>
    <property type="match status" value="1"/>
</dbReference>
<keyword evidence="9 17" id="KW-0067">ATP-binding</keyword>
<evidence type="ECO:0000256" key="2">
    <source>
        <dbReference type="ARBA" id="ARBA00004127"/>
    </source>
</evidence>
<dbReference type="Pfam" id="PF16212">
    <property type="entry name" value="PhoLip_ATPase_C"/>
    <property type="match status" value="1"/>
</dbReference>
<keyword evidence="10 18" id="KW-0460">Magnesium</keyword>
<proteinExistence type="inferred from homology"/>
<protein>
    <recommendedName>
        <fullName evidence="19">Phospholipid-transporting ATPase</fullName>
        <ecNumber evidence="19">7.6.2.1</ecNumber>
    </recommendedName>
</protein>
<evidence type="ECO:0000256" key="10">
    <source>
        <dbReference type="ARBA" id="ARBA00022842"/>
    </source>
</evidence>
<feature type="binding site" evidence="17">
    <location>
        <position position="410"/>
    </location>
    <ligand>
        <name>ATP</name>
        <dbReference type="ChEBI" id="CHEBI:30616"/>
    </ligand>
</feature>
<dbReference type="OrthoDB" id="377733at2759"/>
<evidence type="ECO:0000256" key="12">
    <source>
        <dbReference type="ARBA" id="ARBA00022989"/>
    </source>
</evidence>
<feature type="compositionally biased region" description="Polar residues" evidence="20">
    <location>
        <begin position="621"/>
        <end position="642"/>
    </location>
</feature>
<keyword evidence="5 19" id="KW-0812">Transmembrane</keyword>
<evidence type="ECO:0000256" key="3">
    <source>
        <dbReference type="ARBA" id="ARBA00004586"/>
    </source>
</evidence>
<evidence type="ECO:0000313" key="23">
    <source>
        <dbReference type="Proteomes" id="UP000694844"/>
    </source>
</evidence>
<comment type="subcellular location">
    <subcellularLocation>
        <location evidence="2">Endomembrane system</location>
        <topology evidence="2">Multi-pass membrane protein</topology>
    </subcellularLocation>
    <subcellularLocation>
        <location evidence="3">Endoplasmic reticulum membrane</location>
    </subcellularLocation>
    <subcellularLocation>
        <location evidence="19">Membrane</location>
        <topology evidence="19">Multi-pass membrane protein</topology>
    </subcellularLocation>
</comment>
<dbReference type="GO" id="GO:0005886">
    <property type="term" value="C:plasma membrane"/>
    <property type="evidence" value="ECO:0007669"/>
    <property type="project" value="TreeGrafter"/>
</dbReference>
<feature type="binding site" evidence="17">
    <location>
        <position position="964"/>
    </location>
    <ligand>
        <name>ATP</name>
        <dbReference type="ChEBI" id="CHEBI:30616"/>
    </ligand>
</feature>
<comment type="cofactor">
    <cofactor evidence="1 18">
        <name>Mg(2+)</name>
        <dbReference type="ChEBI" id="CHEBI:18420"/>
    </cofactor>
</comment>
<dbReference type="InterPro" id="IPR032631">
    <property type="entry name" value="P-type_ATPase_N"/>
</dbReference>
<feature type="binding site" evidence="17">
    <location>
        <position position="409"/>
    </location>
    <ligand>
        <name>ATP</name>
        <dbReference type="ChEBI" id="CHEBI:30616"/>
    </ligand>
</feature>
<feature type="transmembrane region" description="Helical" evidence="19">
    <location>
        <begin position="91"/>
        <end position="109"/>
    </location>
</feature>
<dbReference type="FunFam" id="2.70.150.10:FF:000054">
    <property type="entry name" value="Phospholipid-transporting ATPase"/>
    <property type="match status" value="1"/>
</dbReference>
<feature type="transmembrane region" description="Helical" evidence="19">
    <location>
        <begin position="1051"/>
        <end position="1071"/>
    </location>
</feature>
<dbReference type="Proteomes" id="UP000694844">
    <property type="component" value="Chromosome 3"/>
</dbReference>
<evidence type="ECO:0000256" key="9">
    <source>
        <dbReference type="ARBA" id="ARBA00022840"/>
    </source>
</evidence>
<feature type="binding site" evidence="17">
    <location>
        <position position="941"/>
    </location>
    <ligand>
        <name>ATP</name>
        <dbReference type="ChEBI" id="CHEBI:30616"/>
    </ligand>
</feature>
<dbReference type="KEGG" id="cvn:111123673"/>
<evidence type="ECO:0000256" key="1">
    <source>
        <dbReference type="ARBA" id="ARBA00001946"/>
    </source>
</evidence>
<evidence type="ECO:0000256" key="15">
    <source>
        <dbReference type="ARBA" id="ARBA00050913"/>
    </source>
</evidence>
<organism evidence="23 24">
    <name type="scientific">Crassostrea virginica</name>
    <name type="common">Eastern oyster</name>
    <dbReference type="NCBI Taxonomy" id="6565"/>
    <lineage>
        <taxon>Eukaryota</taxon>
        <taxon>Metazoa</taxon>
        <taxon>Spiralia</taxon>
        <taxon>Lophotrochozoa</taxon>
        <taxon>Mollusca</taxon>
        <taxon>Bivalvia</taxon>
        <taxon>Autobranchia</taxon>
        <taxon>Pteriomorphia</taxon>
        <taxon>Ostreida</taxon>
        <taxon>Ostreoidea</taxon>
        <taxon>Ostreidae</taxon>
        <taxon>Crassostrea</taxon>
    </lineage>
</organism>
<keyword evidence="13 19" id="KW-0472">Membrane</keyword>
<feature type="region of interest" description="Disordered" evidence="20">
    <location>
        <begin position="533"/>
        <end position="606"/>
    </location>
</feature>
<evidence type="ECO:0000259" key="21">
    <source>
        <dbReference type="Pfam" id="PF16209"/>
    </source>
</evidence>
<keyword evidence="8" id="KW-0256">Endoplasmic reticulum</keyword>
<evidence type="ECO:0000256" key="19">
    <source>
        <dbReference type="RuleBase" id="RU362033"/>
    </source>
</evidence>
<dbReference type="Pfam" id="PF13246">
    <property type="entry name" value="Cation_ATPase"/>
    <property type="match status" value="1"/>
</dbReference>
<dbReference type="Gene3D" id="3.40.50.1000">
    <property type="entry name" value="HAD superfamily/HAD-like"/>
    <property type="match status" value="1"/>
</dbReference>
<feature type="binding site" evidence="17">
    <location>
        <position position="838"/>
    </location>
    <ligand>
        <name>ATP</name>
        <dbReference type="ChEBI" id="CHEBI:30616"/>
    </ligand>
</feature>
<keyword evidence="12 19" id="KW-1133">Transmembrane helix</keyword>
<dbReference type="SFLD" id="SFLDG00002">
    <property type="entry name" value="C1.7:_P-type_atpase_like"/>
    <property type="match status" value="1"/>
</dbReference>
<feature type="transmembrane region" description="Helical" evidence="19">
    <location>
        <begin position="1203"/>
        <end position="1222"/>
    </location>
</feature>
<evidence type="ECO:0000256" key="20">
    <source>
        <dbReference type="SAM" id="MobiDB-lite"/>
    </source>
</evidence>
<feature type="binding site" evidence="17">
    <location>
        <position position="650"/>
    </location>
    <ligand>
        <name>ATP</name>
        <dbReference type="ChEBI" id="CHEBI:30616"/>
    </ligand>
</feature>
<dbReference type="InterPro" id="IPR008250">
    <property type="entry name" value="ATPase_P-typ_transduc_dom_A_sf"/>
</dbReference>
<feature type="active site" description="4-aspartylphosphate intermediate" evidence="16">
    <location>
        <position position="408"/>
    </location>
</feature>
<feature type="binding site" evidence="17">
    <location>
        <position position="716"/>
    </location>
    <ligand>
        <name>ATP</name>
        <dbReference type="ChEBI" id="CHEBI:30616"/>
    </ligand>
</feature>
<evidence type="ECO:0000313" key="24">
    <source>
        <dbReference type="RefSeq" id="XP_022321880.1"/>
    </source>
</evidence>
<dbReference type="FunFam" id="3.40.50.1000:FF:000130">
    <property type="entry name" value="Phospholipid-transporting ATPase"/>
    <property type="match status" value="1"/>
</dbReference>
<evidence type="ECO:0000256" key="17">
    <source>
        <dbReference type="PIRSR" id="PIRSR606539-2"/>
    </source>
</evidence>
<dbReference type="SFLD" id="SFLDS00003">
    <property type="entry name" value="Haloacid_Dehalogenase"/>
    <property type="match status" value="1"/>
</dbReference>
<feature type="transmembrane region" description="Helical" evidence="19">
    <location>
        <begin position="1130"/>
        <end position="1149"/>
    </location>
</feature>
<dbReference type="RefSeq" id="XP_022321880.1">
    <property type="nucleotide sequence ID" value="XM_022466172.1"/>
</dbReference>
<dbReference type="GO" id="GO:0140326">
    <property type="term" value="F:ATPase-coupled intramembrane lipid transporter activity"/>
    <property type="evidence" value="ECO:0007669"/>
    <property type="project" value="UniProtKB-EC"/>
</dbReference>
<dbReference type="InterPro" id="IPR023299">
    <property type="entry name" value="ATPase_P-typ_cyto_dom_N"/>
</dbReference>
<dbReference type="NCBIfam" id="TIGR01494">
    <property type="entry name" value="ATPase_P-type"/>
    <property type="match status" value="1"/>
</dbReference>
<feature type="region of interest" description="Disordered" evidence="20">
    <location>
        <begin position="1246"/>
        <end position="1295"/>
    </location>
</feature>
<dbReference type="PROSITE" id="PS00154">
    <property type="entry name" value="ATPASE_E1_E2"/>
    <property type="match status" value="1"/>
</dbReference>
<reference evidence="24" key="1">
    <citation type="submission" date="2025-08" db="UniProtKB">
        <authorList>
            <consortium name="RefSeq"/>
        </authorList>
    </citation>
    <scope>IDENTIFICATION</scope>
    <source>
        <tissue evidence="24">Whole sample</tissue>
    </source>
</reference>
<feature type="binding site" evidence="17">
    <location>
        <position position="965"/>
    </location>
    <ligand>
        <name>ATP</name>
        <dbReference type="ChEBI" id="CHEBI:30616"/>
    </ligand>
</feature>
<dbReference type="PANTHER" id="PTHR24092">
    <property type="entry name" value="PROBABLE PHOSPHOLIPID-TRANSPORTING ATPASE"/>
    <property type="match status" value="1"/>
</dbReference>
<evidence type="ECO:0000256" key="11">
    <source>
        <dbReference type="ARBA" id="ARBA00022967"/>
    </source>
</evidence>
<dbReference type="InterPro" id="IPR032630">
    <property type="entry name" value="P_typ_ATPase_c"/>
</dbReference>
<dbReference type="Gene3D" id="2.70.150.10">
    <property type="entry name" value="Calcium-transporting ATPase, cytoplasmic transduction domain A"/>
    <property type="match status" value="1"/>
</dbReference>
<keyword evidence="11 19" id="KW-1278">Translocase</keyword>
<feature type="transmembrane region" description="Helical" evidence="19">
    <location>
        <begin position="1161"/>
        <end position="1183"/>
    </location>
</feature>
<evidence type="ECO:0000256" key="5">
    <source>
        <dbReference type="ARBA" id="ARBA00022692"/>
    </source>
</evidence>
<feature type="binding site" evidence="17">
    <location>
        <position position="692"/>
    </location>
    <ligand>
        <name>ATP</name>
        <dbReference type="ChEBI" id="CHEBI:30616"/>
    </ligand>
</feature>
<evidence type="ECO:0000259" key="22">
    <source>
        <dbReference type="Pfam" id="PF16212"/>
    </source>
</evidence>
<evidence type="ECO:0000256" key="13">
    <source>
        <dbReference type="ARBA" id="ARBA00023136"/>
    </source>
</evidence>
<dbReference type="Gene3D" id="3.40.1110.10">
    <property type="entry name" value="Calcium-transporting ATPase, cytoplasmic domain N"/>
    <property type="match status" value="1"/>
</dbReference>
<dbReference type="FunFam" id="3.40.1110.10:FF:000009">
    <property type="entry name" value="Phospholipid-transporting ATPase"/>
    <property type="match status" value="1"/>
</dbReference>
<dbReference type="NCBIfam" id="TIGR01652">
    <property type="entry name" value="ATPase-Plipid"/>
    <property type="match status" value="2"/>
</dbReference>
<dbReference type="GO" id="GO:0005524">
    <property type="term" value="F:ATP binding"/>
    <property type="evidence" value="ECO:0007669"/>
    <property type="project" value="UniProtKB-UniRule"/>
</dbReference>
<evidence type="ECO:0000256" key="16">
    <source>
        <dbReference type="PIRSR" id="PIRSR606539-1"/>
    </source>
</evidence>